<organism evidence="3 4">
    <name type="scientific">Legionella quinlivanii</name>
    <dbReference type="NCBI Taxonomy" id="45073"/>
    <lineage>
        <taxon>Bacteria</taxon>
        <taxon>Pseudomonadati</taxon>
        <taxon>Pseudomonadota</taxon>
        <taxon>Gammaproteobacteria</taxon>
        <taxon>Legionellales</taxon>
        <taxon>Legionellaceae</taxon>
        <taxon>Legionella</taxon>
    </lineage>
</organism>
<reference evidence="3 4" key="1">
    <citation type="submission" date="2015-11" db="EMBL/GenBank/DDBJ databases">
        <title>Genomic analysis of 38 Legionella species identifies large and diverse effector repertoires.</title>
        <authorList>
            <person name="Burstein D."/>
            <person name="Amaro F."/>
            <person name="Zusman T."/>
            <person name="Lifshitz Z."/>
            <person name="Cohen O."/>
            <person name="Gilbert J.A."/>
            <person name="Pupko T."/>
            <person name="Shuman H.A."/>
            <person name="Segal G."/>
        </authorList>
    </citation>
    <scope>NUCLEOTIDE SEQUENCE [LARGE SCALE GENOMIC DNA]</scope>
    <source>
        <strain evidence="3 4">CDC#1442-AUS-E</strain>
    </source>
</reference>
<proteinExistence type="predicted"/>
<feature type="domain" description="Lipid/polyisoprenoid-binding YceI-like" evidence="2">
    <location>
        <begin position="28"/>
        <end position="191"/>
    </location>
</feature>
<dbReference type="OrthoDB" id="9811006at2"/>
<name>A0A0W0Y1I7_9GAMM</name>
<protein>
    <submittedName>
        <fullName evidence="3">Polyprenyl-pyrophosphate binding protein</fullName>
    </submittedName>
</protein>
<dbReference type="SUPFAM" id="SSF101874">
    <property type="entry name" value="YceI-like"/>
    <property type="match status" value="1"/>
</dbReference>
<dbReference type="AlphaFoldDB" id="A0A0W0Y1I7"/>
<dbReference type="STRING" id="45073.Lqui_1793"/>
<dbReference type="PANTHER" id="PTHR34406:SF1">
    <property type="entry name" value="PROTEIN YCEI"/>
    <property type="match status" value="1"/>
</dbReference>
<gene>
    <name evidence="3" type="primary">ycel</name>
    <name evidence="3" type="ORF">Lqui_1793</name>
</gene>
<dbReference type="PANTHER" id="PTHR34406">
    <property type="entry name" value="PROTEIN YCEI"/>
    <property type="match status" value="1"/>
</dbReference>
<comment type="caution">
    <text evidence="3">The sequence shown here is derived from an EMBL/GenBank/DDBJ whole genome shotgun (WGS) entry which is preliminary data.</text>
</comment>
<dbReference type="SMART" id="SM00867">
    <property type="entry name" value="YceI"/>
    <property type="match status" value="1"/>
</dbReference>
<dbReference type="InterPro" id="IPR036761">
    <property type="entry name" value="TTHA0802/YceI-like_sf"/>
</dbReference>
<dbReference type="EMBL" id="LNYS01000008">
    <property type="protein sequence ID" value="KTD50468.1"/>
    <property type="molecule type" value="Genomic_DNA"/>
</dbReference>
<keyword evidence="1" id="KW-0732">Signal</keyword>
<dbReference type="Pfam" id="PF04264">
    <property type="entry name" value="YceI"/>
    <property type="match status" value="1"/>
</dbReference>
<dbReference type="Proteomes" id="UP000054618">
    <property type="component" value="Unassembled WGS sequence"/>
</dbReference>
<sequence length="205" mass="22805">MIITVLFRQLLVLMIALLACFPLHAAEKWTLDNQHSYVLWRIKHLGFSTQTGKWYVNGFVILDKENPENSKVEATIDVARFITGIPELDKHLQGQLFFDVKRYPTAIFVSDKVEMTGKNSANVHGILTVHGVSKPITLAVTLNKIGKNPINDRMTAGFVATTELKRSDFGIKTLLPDLGDDVSIEIGAEAYQPDTSGDHNASQKQ</sequence>
<feature type="signal peptide" evidence="1">
    <location>
        <begin position="1"/>
        <end position="25"/>
    </location>
</feature>
<evidence type="ECO:0000313" key="3">
    <source>
        <dbReference type="EMBL" id="KTD50468.1"/>
    </source>
</evidence>
<dbReference type="InterPro" id="IPR007372">
    <property type="entry name" value="Lipid/polyisoprenoid-bd_YceI"/>
</dbReference>
<dbReference type="Gene3D" id="2.40.128.110">
    <property type="entry name" value="Lipid/polyisoprenoid-binding, YceI-like"/>
    <property type="match status" value="1"/>
</dbReference>
<keyword evidence="4" id="KW-1185">Reference proteome</keyword>
<evidence type="ECO:0000313" key="4">
    <source>
        <dbReference type="Proteomes" id="UP000054618"/>
    </source>
</evidence>
<accession>A0A0W0Y1I7</accession>
<evidence type="ECO:0000256" key="1">
    <source>
        <dbReference type="SAM" id="SignalP"/>
    </source>
</evidence>
<feature type="chain" id="PRO_5006917124" evidence="1">
    <location>
        <begin position="26"/>
        <end position="205"/>
    </location>
</feature>
<evidence type="ECO:0000259" key="2">
    <source>
        <dbReference type="SMART" id="SM00867"/>
    </source>
</evidence>
<dbReference type="PATRIC" id="fig|45073.5.peg.1891"/>